<protein>
    <submittedName>
        <fullName evidence="1">Uncharacterized protein</fullName>
    </submittedName>
</protein>
<sequence length="103" mass="11529">MKKSVTLFTAVFIALPLMNCSSAPKKDPMLELKQLITLYEQDRPKFVVQKQNIIQESGCARANRLRAAADTLASEAAMQPGDSDTIVRIQMEMQQAQKECEAR</sequence>
<organism evidence="1">
    <name type="scientific">uncultured organism MedDCM-OCT-S01-C81</name>
    <dbReference type="NCBI Taxonomy" id="743603"/>
    <lineage>
        <taxon>unclassified sequences</taxon>
        <taxon>environmental samples</taxon>
    </lineage>
</organism>
<reference evidence="1" key="1">
    <citation type="journal article" date="2010" name="ISME J.">
        <title>Metagenome of the Mediterranean deep chlorophyll maximum studied by direct and fosmid library 454 pyrosequencing.</title>
        <authorList>
            <person name="Ghai R."/>
            <person name="Martin-Cuadrado A.B."/>
            <person name="Molto A.G."/>
            <person name="Heredia I.G."/>
            <person name="Cabrera R."/>
            <person name="Martin J."/>
            <person name="Verdu M."/>
            <person name="Deschamps P."/>
            <person name="Moreira D."/>
            <person name="Lopez-Garcia P."/>
            <person name="Mira A."/>
            <person name="Rodriguez-Valera F."/>
        </authorList>
    </citation>
    <scope>NUCLEOTIDE SEQUENCE</scope>
</reference>
<accession>D6PJL1</accession>
<dbReference type="EMBL" id="GU943110">
    <property type="protein sequence ID" value="ADD95912.1"/>
    <property type="molecule type" value="Genomic_DNA"/>
</dbReference>
<evidence type="ECO:0000313" key="1">
    <source>
        <dbReference type="EMBL" id="ADD95912.1"/>
    </source>
</evidence>
<proteinExistence type="predicted"/>
<name>D6PJL1_9ZZZZ</name>
<dbReference type="AlphaFoldDB" id="D6PJL1"/>